<dbReference type="Proteomes" id="UP000186277">
    <property type="component" value="Unassembled WGS sequence"/>
</dbReference>
<keyword evidence="2" id="KW-1185">Reference proteome</keyword>
<gene>
    <name evidence="1" type="ORF">Xentx_03348</name>
</gene>
<organism evidence="1 2">
    <name type="scientific">Xenorhabdus thuongxuanensis</name>
    <dbReference type="NCBI Taxonomy" id="1873484"/>
    <lineage>
        <taxon>Bacteria</taxon>
        <taxon>Pseudomonadati</taxon>
        <taxon>Pseudomonadota</taxon>
        <taxon>Gammaproteobacteria</taxon>
        <taxon>Enterobacterales</taxon>
        <taxon>Morganellaceae</taxon>
        <taxon>Xenorhabdus</taxon>
    </lineage>
</organism>
<evidence type="ECO:0000313" key="1">
    <source>
        <dbReference type="EMBL" id="OKP01796.1"/>
    </source>
</evidence>
<comment type="caution">
    <text evidence="1">The sequence shown here is derived from an EMBL/GenBank/DDBJ whole genome shotgun (WGS) entry which is preliminary data.</text>
</comment>
<protein>
    <recommendedName>
        <fullName evidence="3">Ferritin-like domain-containing protein</fullName>
    </recommendedName>
</protein>
<evidence type="ECO:0008006" key="3">
    <source>
        <dbReference type="Google" id="ProtNLM"/>
    </source>
</evidence>
<proteinExistence type="predicted"/>
<dbReference type="SUPFAM" id="SSF47240">
    <property type="entry name" value="Ferritin-like"/>
    <property type="match status" value="1"/>
</dbReference>
<evidence type="ECO:0000313" key="2">
    <source>
        <dbReference type="Proteomes" id="UP000186277"/>
    </source>
</evidence>
<dbReference type="RefSeq" id="WP_074021610.1">
    <property type="nucleotide sequence ID" value="NZ_CAWMWP010000063.1"/>
</dbReference>
<dbReference type="InterPro" id="IPR012348">
    <property type="entry name" value="RNR-like"/>
</dbReference>
<accession>A0A1Q5TNJ7</accession>
<dbReference type="GO" id="GO:0016491">
    <property type="term" value="F:oxidoreductase activity"/>
    <property type="evidence" value="ECO:0007669"/>
    <property type="project" value="InterPro"/>
</dbReference>
<dbReference type="Gene3D" id="1.10.620.20">
    <property type="entry name" value="Ribonucleotide Reductase, subunit A"/>
    <property type="match status" value="1"/>
</dbReference>
<name>A0A1Q5TNJ7_9GAMM</name>
<dbReference type="CDD" id="cd00657">
    <property type="entry name" value="Ferritin_like"/>
    <property type="match status" value="1"/>
</dbReference>
<dbReference type="AlphaFoldDB" id="A0A1Q5TNJ7"/>
<dbReference type="OrthoDB" id="5500270at2"/>
<dbReference type="InterPro" id="IPR009078">
    <property type="entry name" value="Ferritin-like_SF"/>
</dbReference>
<dbReference type="EMBL" id="MKGR01000038">
    <property type="protein sequence ID" value="OKP01796.1"/>
    <property type="molecule type" value="Genomic_DNA"/>
</dbReference>
<reference evidence="1 2" key="1">
    <citation type="submission" date="2016-09" db="EMBL/GenBank/DDBJ databases">
        <title>Xenorhabdus thuongxuanensis sp. nov. and Xenorhabdus eapokensis sp. nov., isolated from Steinernema species.</title>
        <authorList>
            <person name="Kaempfer P."/>
            <person name="Tobias N.J."/>
            <person name="Phan Ke L."/>
            <person name="Bode H.B."/>
            <person name="Glaeser S.P."/>
        </authorList>
    </citation>
    <scope>NUCLEOTIDE SEQUENCE [LARGE SCALE GENOMIC DNA]</scope>
    <source>
        <strain evidence="1 2">30TX1</strain>
    </source>
</reference>
<sequence length="251" mass="29028">MYNQNNLSEINFLNDKHYVLYQKGKPRQTWDCELNWELAANDLIPTHLHDTAVTVASLSAHVEILGMENAAELLLQSNDFSLKIGLAQAVNDEARHSELFAKYAILANGNIKDLSRTRDIYIEHFAELKTFDETFLSHVFLENGALEQFNIFIHAFSEQSLIGQIYKGAMQDEARHVQLGINYFRQLIERSPEKMEMIRDHLTTFKQILHVNKEGINWLSDMSGIPSSEIENRIHNRHDNFISKIMRNTNV</sequence>